<dbReference type="CDD" id="cd06225">
    <property type="entry name" value="HAMP"/>
    <property type="match status" value="1"/>
</dbReference>
<evidence type="ECO:0000256" key="5">
    <source>
        <dbReference type="ARBA" id="ARBA00022679"/>
    </source>
</evidence>
<dbReference type="RefSeq" id="WP_147646159.1">
    <property type="nucleotide sequence ID" value="NZ_CP042806.1"/>
</dbReference>
<organism evidence="14 15">
    <name type="scientific">Terriglobus albidus</name>
    <dbReference type="NCBI Taxonomy" id="1592106"/>
    <lineage>
        <taxon>Bacteria</taxon>
        <taxon>Pseudomonadati</taxon>
        <taxon>Acidobacteriota</taxon>
        <taxon>Terriglobia</taxon>
        <taxon>Terriglobales</taxon>
        <taxon>Acidobacteriaceae</taxon>
        <taxon>Terriglobus</taxon>
    </lineage>
</organism>
<dbReference type="EC" id="2.7.13.3" evidence="3"/>
<dbReference type="PANTHER" id="PTHR45436">
    <property type="entry name" value="SENSOR HISTIDINE KINASE YKOH"/>
    <property type="match status" value="1"/>
</dbReference>
<feature type="domain" description="Histidine kinase" evidence="12">
    <location>
        <begin position="240"/>
        <end position="452"/>
    </location>
</feature>
<dbReference type="InterPro" id="IPR036890">
    <property type="entry name" value="HATPase_C_sf"/>
</dbReference>
<evidence type="ECO:0000313" key="14">
    <source>
        <dbReference type="EMBL" id="QEE26963.1"/>
    </source>
</evidence>
<gene>
    <name evidence="14" type="ORF">FTW19_02440</name>
</gene>
<dbReference type="InterPro" id="IPR003660">
    <property type="entry name" value="HAMP_dom"/>
</dbReference>
<evidence type="ECO:0000313" key="15">
    <source>
        <dbReference type="Proteomes" id="UP000321820"/>
    </source>
</evidence>
<dbReference type="GO" id="GO:0000155">
    <property type="term" value="F:phosphorelay sensor kinase activity"/>
    <property type="evidence" value="ECO:0007669"/>
    <property type="project" value="InterPro"/>
</dbReference>
<keyword evidence="4" id="KW-0597">Phosphoprotein</keyword>
<dbReference type="PANTHER" id="PTHR45436:SF15">
    <property type="entry name" value="SENSOR HISTIDINE KINASE CUSS"/>
    <property type="match status" value="1"/>
</dbReference>
<feature type="domain" description="HAMP" evidence="13">
    <location>
        <begin position="177"/>
        <end position="232"/>
    </location>
</feature>
<dbReference type="Gene3D" id="3.30.565.10">
    <property type="entry name" value="Histidine kinase-like ATPase, C-terminal domain"/>
    <property type="match status" value="1"/>
</dbReference>
<dbReference type="OrthoDB" id="9813151at2"/>
<evidence type="ECO:0000256" key="2">
    <source>
        <dbReference type="ARBA" id="ARBA00004141"/>
    </source>
</evidence>
<keyword evidence="8 11" id="KW-1133">Transmembrane helix</keyword>
<dbReference type="EMBL" id="CP042806">
    <property type="protein sequence ID" value="QEE26963.1"/>
    <property type="molecule type" value="Genomic_DNA"/>
</dbReference>
<dbReference type="PROSITE" id="PS50885">
    <property type="entry name" value="HAMP"/>
    <property type="match status" value="1"/>
</dbReference>
<feature type="transmembrane region" description="Helical" evidence="11">
    <location>
        <begin position="156"/>
        <end position="176"/>
    </location>
</feature>
<dbReference type="SUPFAM" id="SSF55874">
    <property type="entry name" value="ATPase domain of HSP90 chaperone/DNA topoisomerase II/histidine kinase"/>
    <property type="match status" value="1"/>
</dbReference>
<dbReference type="SUPFAM" id="SSF47384">
    <property type="entry name" value="Homodimeric domain of signal transducing histidine kinase"/>
    <property type="match status" value="1"/>
</dbReference>
<dbReference type="InterPro" id="IPR003594">
    <property type="entry name" value="HATPase_dom"/>
</dbReference>
<keyword evidence="5" id="KW-0808">Transferase</keyword>
<dbReference type="PRINTS" id="PR00344">
    <property type="entry name" value="BCTRLSENSOR"/>
</dbReference>
<dbReference type="GO" id="GO:0005886">
    <property type="term" value="C:plasma membrane"/>
    <property type="evidence" value="ECO:0007669"/>
    <property type="project" value="TreeGrafter"/>
</dbReference>
<evidence type="ECO:0000256" key="7">
    <source>
        <dbReference type="ARBA" id="ARBA00022777"/>
    </source>
</evidence>
<protein>
    <recommendedName>
        <fullName evidence="3">histidine kinase</fullName>
        <ecNumber evidence="3">2.7.13.3</ecNumber>
    </recommendedName>
</protein>
<dbReference type="KEGG" id="talb:FTW19_02440"/>
<dbReference type="InterPro" id="IPR036097">
    <property type="entry name" value="HisK_dim/P_sf"/>
</dbReference>
<dbReference type="InterPro" id="IPR005467">
    <property type="entry name" value="His_kinase_dom"/>
</dbReference>
<reference evidence="14 15" key="1">
    <citation type="submission" date="2019-08" db="EMBL/GenBank/DDBJ databases">
        <title>Complete genome sequence of Terriglobus albidus strain ORNL.</title>
        <authorList>
            <person name="Podar M."/>
        </authorList>
    </citation>
    <scope>NUCLEOTIDE SEQUENCE [LARGE SCALE GENOMIC DNA]</scope>
    <source>
        <strain evidence="14 15">ORNL</strain>
    </source>
</reference>
<dbReference type="SUPFAM" id="SSF158472">
    <property type="entry name" value="HAMP domain-like"/>
    <property type="match status" value="1"/>
</dbReference>
<dbReference type="InterPro" id="IPR004358">
    <property type="entry name" value="Sig_transdc_His_kin-like_C"/>
</dbReference>
<keyword evidence="9" id="KW-0902">Two-component regulatory system</keyword>
<dbReference type="SMART" id="SM00388">
    <property type="entry name" value="HisKA"/>
    <property type="match status" value="1"/>
</dbReference>
<dbReference type="Pfam" id="PF02518">
    <property type="entry name" value="HATPase_c"/>
    <property type="match status" value="1"/>
</dbReference>
<feature type="transmembrane region" description="Helical" evidence="11">
    <location>
        <begin position="6"/>
        <end position="31"/>
    </location>
</feature>
<keyword evidence="6 11" id="KW-0812">Transmembrane</keyword>
<proteinExistence type="predicted"/>
<evidence type="ECO:0000259" key="12">
    <source>
        <dbReference type="PROSITE" id="PS50109"/>
    </source>
</evidence>
<comment type="catalytic activity">
    <reaction evidence="1">
        <text>ATP + protein L-histidine = ADP + protein N-phospho-L-histidine.</text>
        <dbReference type="EC" id="2.7.13.3"/>
    </reaction>
</comment>
<dbReference type="FunFam" id="3.30.565.10:FF:000006">
    <property type="entry name" value="Sensor histidine kinase WalK"/>
    <property type="match status" value="1"/>
</dbReference>
<evidence type="ECO:0000256" key="9">
    <source>
        <dbReference type="ARBA" id="ARBA00023012"/>
    </source>
</evidence>
<evidence type="ECO:0000256" key="1">
    <source>
        <dbReference type="ARBA" id="ARBA00000085"/>
    </source>
</evidence>
<keyword evidence="15" id="KW-1185">Reference proteome</keyword>
<dbReference type="SMART" id="SM00387">
    <property type="entry name" value="HATPase_c"/>
    <property type="match status" value="1"/>
</dbReference>
<dbReference type="PROSITE" id="PS50109">
    <property type="entry name" value="HIS_KIN"/>
    <property type="match status" value="1"/>
</dbReference>
<sequence>MTHPNLFLKIFLCFWLTVIATAIAVVITFIVEPRGVPSQWHATLTDTAQYSGMIAAAMHEQGGTPSASAYIDRIAQETHLKACLADTNGNAIAGNDCESFHQMTTRVSALKTSDFNMKYGITRVALAVKGPSGRDYIFATELPAGPRAALGIHRGAAVLQWGVALLVSGFICYLLTRYLTTPILRLREASQQLASGNLSTRATSTIGRRKDELGDLVRDFNSMAARIEELISRQRQLISDVSHELRSPLARLNVALDLGRERKGSDPAFDHMEEDLGILDEMIGRLLTIAKLDMSAPQVRMTEVDVTALVSQVVRNAEFESRELSGGVRIVAEQPCFLHGNTELLQSAVENVVRNAIRYSEPGTSVEVSLTCDGSFMQLTVRDHGPGVPEAELVRIFEPFYRVKDARDRQSGGAGLGLAIAERVVRIHGGTIRAENISPHGLQIEIVMPQHREGMTAIPS</sequence>
<evidence type="ECO:0000256" key="3">
    <source>
        <dbReference type="ARBA" id="ARBA00012438"/>
    </source>
</evidence>
<dbReference type="InterPro" id="IPR003661">
    <property type="entry name" value="HisK_dim/P_dom"/>
</dbReference>
<evidence type="ECO:0000256" key="6">
    <source>
        <dbReference type="ARBA" id="ARBA00022692"/>
    </source>
</evidence>
<evidence type="ECO:0000256" key="8">
    <source>
        <dbReference type="ARBA" id="ARBA00022989"/>
    </source>
</evidence>
<evidence type="ECO:0000256" key="11">
    <source>
        <dbReference type="SAM" id="Phobius"/>
    </source>
</evidence>
<dbReference type="InterPro" id="IPR050428">
    <property type="entry name" value="TCS_sensor_his_kinase"/>
</dbReference>
<dbReference type="AlphaFoldDB" id="A0A5B9E3M5"/>
<dbReference type="Proteomes" id="UP000321820">
    <property type="component" value="Chromosome"/>
</dbReference>
<evidence type="ECO:0000256" key="10">
    <source>
        <dbReference type="ARBA" id="ARBA00023136"/>
    </source>
</evidence>
<dbReference type="Pfam" id="PF00672">
    <property type="entry name" value="HAMP"/>
    <property type="match status" value="1"/>
</dbReference>
<accession>A0A5B9E3M5</accession>
<evidence type="ECO:0000256" key="4">
    <source>
        <dbReference type="ARBA" id="ARBA00022553"/>
    </source>
</evidence>
<dbReference type="CDD" id="cd00082">
    <property type="entry name" value="HisKA"/>
    <property type="match status" value="1"/>
</dbReference>
<keyword evidence="10 11" id="KW-0472">Membrane</keyword>
<evidence type="ECO:0000259" key="13">
    <source>
        <dbReference type="PROSITE" id="PS50885"/>
    </source>
</evidence>
<dbReference type="Gene3D" id="1.10.287.130">
    <property type="match status" value="1"/>
</dbReference>
<dbReference type="Gene3D" id="1.10.8.500">
    <property type="entry name" value="HAMP domain in histidine kinase"/>
    <property type="match status" value="1"/>
</dbReference>
<name>A0A5B9E3M5_9BACT</name>
<keyword evidence="7" id="KW-0418">Kinase</keyword>
<dbReference type="SMART" id="SM00304">
    <property type="entry name" value="HAMP"/>
    <property type="match status" value="1"/>
</dbReference>
<comment type="subcellular location">
    <subcellularLocation>
        <location evidence="2">Membrane</location>
        <topology evidence="2">Multi-pass membrane protein</topology>
    </subcellularLocation>
</comment>
<dbReference type="Pfam" id="PF00512">
    <property type="entry name" value="HisKA"/>
    <property type="match status" value="1"/>
</dbReference>